<proteinExistence type="predicted"/>
<dbReference type="RefSeq" id="WP_068717413.1">
    <property type="nucleotide sequence ID" value="NZ_LWDV01000009.1"/>
</dbReference>
<accession>A0A1C0A6Z0</accession>
<reference evidence="2" key="1">
    <citation type="submission" date="2016-07" db="EMBL/GenBank/DDBJ databases">
        <authorList>
            <person name="Florea S."/>
            <person name="Webb J.S."/>
            <person name="Jaromczyk J."/>
            <person name="Schardl C.L."/>
        </authorList>
    </citation>
    <scope>NUCLEOTIDE SEQUENCE [LARGE SCALE GENOMIC DNA]</scope>
    <source>
        <strain evidence="2">Z6</strain>
    </source>
</reference>
<organism evidence="1 2">
    <name type="scientific">Orenia metallireducens</name>
    <dbReference type="NCBI Taxonomy" id="1413210"/>
    <lineage>
        <taxon>Bacteria</taxon>
        <taxon>Bacillati</taxon>
        <taxon>Bacillota</taxon>
        <taxon>Clostridia</taxon>
        <taxon>Halanaerobiales</taxon>
        <taxon>Halobacteroidaceae</taxon>
        <taxon>Orenia</taxon>
    </lineage>
</organism>
<dbReference type="EMBL" id="LWDV01000009">
    <property type="protein sequence ID" value="OCL26016.1"/>
    <property type="molecule type" value="Genomic_DNA"/>
</dbReference>
<sequence length="88" mass="9468">MDLATSKYNAFQQLSPEEQAYVLGRGVNNIGMDVLAEGAGAEALDKVADAAKNSGLVNKFNNLDVDNTGTVNRLHKSVEAARHKAYIF</sequence>
<reference evidence="1 2" key="2">
    <citation type="submission" date="2016-08" db="EMBL/GenBank/DDBJ databases">
        <title>Orenia metallireducens sp. nov. strain Z6, a Novel Metal-reducing Firmicute from the Deep Subsurface.</title>
        <authorList>
            <person name="Maxim B.I."/>
            <person name="Kenneth K."/>
            <person name="Flynn T.M."/>
            <person name="Oloughlin E.J."/>
            <person name="Locke R.A."/>
            <person name="Weber J.R."/>
            <person name="Egan S.M."/>
            <person name="Mackie R.I."/>
            <person name="Cann I.K."/>
        </authorList>
    </citation>
    <scope>NUCLEOTIDE SEQUENCE [LARGE SCALE GENOMIC DNA]</scope>
    <source>
        <strain evidence="1 2">Z6</strain>
    </source>
</reference>
<dbReference type="Proteomes" id="UP000093514">
    <property type="component" value="Unassembled WGS sequence"/>
</dbReference>
<dbReference type="AlphaFoldDB" id="A0A1C0A6Z0"/>
<evidence type="ECO:0000313" key="1">
    <source>
        <dbReference type="EMBL" id="OCL26016.1"/>
    </source>
</evidence>
<gene>
    <name evidence="1" type="ORF">U472_08305</name>
</gene>
<protein>
    <submittedName>
        <fullName evidence="1">Uncharacterized protein</fullName>
    </submittedName>
</protein>
<name>A0A1C0A6Z0_9FIRM</name>
<keyword evidence="2" id="KW-1185">Reference proteome</keyword>
<evidence type="ECO:0000313" key="2">
    <source>
        <dbReference type="Proteomes" id="UP000093514"/>
    </source>
</evidence>
<comment type="caution">
    <text evidence="1">The sequence shown here is derived from an EMBL/GenBank/DDBJ whole genome shotgun (WGS) entry which is preliminary data.</text>
</comment>